<protein>
    <submittedName>
        <fullName evidence="1">Uncharacterized protein</fullName>
    </submittedName>
</protein>
<dbReference type="KEGG" id="msi:Msm_1522"/>
<dbReference type="EnsemblBacteria" id="ABQ87727">
    <property type="protein sequence ID" value="ABQ87727"/>
    <property type="gene ID" value="Msm_1522"/>
</dbReference>
<dbReference type="BioCyc" id="MSMI420247:GHWZ-1560-MONOMER"/>
<reference evidence="1 2" key="1">
    <citation type="journal article" date="2007" name="Proc. Natl. Acad. Sci. U.S.A.">
        <title>Genomic and metabolic adaptations of Methanobrevibacter smithii to the human gut.</title>
        <authorList>
            <person name="Samuel B.S."/>
            <person name="Hansen E.E."/>
            <person name="Manchester J.K."/>
            <person name="Coutinho P.M."/>
            <person name="Henrissat B."/>
            <person name="Fulton R."/>
            <person name="Latreille P."/>
            <person name="Kim K."/>
            <person name="Wilson R.K."/>
            <person name="Gordon J.I."/>
        </authorList>
    </citation>
    <scope>NUCLEOTIDE SEQUENCE [LARGE SCALE GENOMIC DNA]</scope>
    <source>
        <strain evidence="2">ATCC 35061 / DSM 861 / OCM 144 / PS</strain>
    </source>
</reference>
<dbReference type="AlphaFoldDB" id="A5UNE9"/>
<gene>
    <name evidence="1" type="ordered locus">Msm_1522</name>
</gene>
<evidence type="ECO:0000313" key="2">
    <source>
        <dbReference type="Proteomes" id="UP000001992"/>
    </source>
</evidence>
<dbReference type="EMBL" id="CP000678">
    <property type="protein sequence ID" value="ABQ87727.1"/>
    <property type="molecule type" value="Genomic_DNA"/>
</dbReference>
<accession>A5UNE9</accession>
<dbReference type="Proteomes" id="UP000001992">
    <property type="component" value="Chromosome"/>
</dbReference>
<proteinExistence type="predicted"/>
<keyword evidence="2" id="KW-1185">Reference proteome</keyword>
<dbReference type="HOGENOM" id="CLU_1582929_0_0_2"/>
<dbReference type="PATRIC" id="fig|420247.28.peg.1513"/>
<dbReference type="RefSeq" id="WP_011954566.1">
    <property type="nucleotide sequence ID" value="NC_009515.1"/>
</dbReference>
<organism evidence="1 2">
    <name type="scientific">Methanobrevibacter smithii (strain ATCC 35061 / DSM 861 / OCM 144 / PS)</name>
    <dbReference type="NCBI Taxonomy" id="420247"/>
    <lineage>
        <taxon>Archaea</taxon>
        <taxon>Methanobacteriati</taxon>
        <taxon>Methanobacteriota</taxon>
        <taxon>Methanomada group</taxon>
        <taxon>Methanobacteria</taxon>
        <taxon>Methanobacteriales</taxon>
        <taxon>Methanobacteriaceae</taxon>
        <taxon>Methanobrevibacter</taxon>
    </lineage>
</organism>
<evidence type="ECO:0000313" key="1">
    <source>
        <dbReference type="EMBL" id="ABQ87727.1"/>
    </source>
</evidence>
<name>A5UNE9_METS3</name>
<sequence length="168" mass="19661">MKLNEIKNIIKNFHENCNLADEYCFEDILEFLINSQFESVPIILYDDGIFLNSLIVSKDFLENDFVEELLDWNFRVSSYGYSVSSKEEYKLSNPCDSYSPRKILKDATPLFLERYVFNDTKSIIEFNQKISHRLGVAELNNKNQFYRMDEYGDIMEVASGCPPKLNFG</sequence>
<dbReference type="GeneID" id="78818164"/>